<dbReference type="InterPro" id="IPR036291">
    <property type="entry name" value="NAD(P)-bd_dom_sf"/>
</dbReference>
<evidence type="ECO:0000313" key="3">
    <source>
        <dbReference type="EMBL" id="EFA01118.2"/>
    </source>
</evidence>
<dbReference type="PRINTS" id="PR00081">
    <property type="entry name" value="GDHRDH"/>
</dbReference>
<dbReference type="Pfam" id="PF00106">
    <property type="entry name" value="adh_short"/>
    <property type="match status" value="2"/>
</dbReference>
<keyword evidence="2" id="KW-0560">Oxidoreductase</keyword>
<dbReference type="FunFam" id="3.40.50.720:FF:000338">
    <property type="entry name" value="3-oxoacyl-ACP reductase FabG"/>
    <property type="match status" value="2"/>
</dbReference>
<evidence type="ECO:0000256" key="1">
    <source>
        <dbReference type="ARBA" id="ARBA00006484"/>
    </source>
</evidence>
<dbReference type="InterPro" id="IPR002347">
    <property type="entry name" value="SDR_fam"/>
</dbReference>
<accession>D6WGE4</accession>
<keyword evidence="4" id="KW-1185">Reference proteome</keyword>
<proteinExistence type="inferred from homology"/>
<dbReference type="InterPro" id="IPR020904">
    <property type="entry name" value="Sc_DH/Rdtase_CS"/>
</dbReference>
<dbReference type="PRINTS" id="PR00080">
    <property type="entry name" value="SDRFAMILY"/>
</dbReference>
<dbReference type="EMBL" id="KQ971329">
    <property type="protein sequence ID" value="EFA01118.2"/>
    <property type="molecule type" value="Genomic_DNA"/>
</dbReference>
<gene>
    <name evidence="3" type="primary">AUGUSTUS-3.0.2_10330</name>
    <name evidence="3" type="ORF">TcasGA2_TC010330</name>
</gene>
<reference evidence="3 4" key="2">
    <citation type="journal article" date="2010" name="Nucleic Acids Res.">
        <title>BeetleBase in 2010: revisions to provide comprehensive genomic information for Tribolium castaneum.</title>
        <authorList>
            <person name="Kim H.S."/>
            <person name="Murphy T."/>
            <person name="Xia J."/>
            <person name="Caragea D."/>
            <person name="Park Y."/>
            <person name="Beeman R.W."/>
            <person name="Lorenzen M.D."/>
            <person name="Butcher S."/>
            <person name="Manak J.R."/>
            <person name="Brown S.J."/>
        </authorList>
    </citation>
    <scope>GENOME REANNOTATION</scope>
    <source>
        <strain evidence="3 4">Georgia GA2</strain>
    </source>
</reference>
<dbReference type="PROSITE" id="PS00061">
    <property type="entry name" value="ADH_SHORT"/>
    <property type="match status" value="2"/>
</dbReference>
<dbReference type="HOGENOM" id="CLU_651055_0_0_1"/>
<evidence type="ECO:0008006" key="5">
    <source>
        <dbReference type="Google" id="ProtNLM"/>
    </source>
</evidence>
<name>D6WGE4_TRICA</name>
<dbReference type="Proteomes" id="UP000007266">
    <property type="component" value="Linkage group 3"/>
</dbReference>
<reference evidence="3 4" key="1">
    <citation type="journal article" date="2008" name="Nature">
        <title>The genome of the model beetle and pest Tribolium castaneum.</title>
        <authorList>
            <consortium name="Tribolium Genome Sequencing Consortium"/>
            <person name="Richards S."/>
            <person name="Gibbs R.A."/>
            <person name="Weinstock G.M."/>
            <person name="Brown S.J."/>
            <person name="Denell R."/>
            <person name="Beeman R.W."/>
            <person name="Gibbs R."/>
            <person name="Beeman R.W."/>
            <person name="Brown S.J."/>
            <person name="Bucher G."/>
            <person name="Friedrich M."/>
            <person name="Grimmelikhuijzen C.J."/>
            <person name="Klingler M."/>
            <person name="Lorenzen M."/>
            <person name="Richards S."/>
            <person name="Roth S."/>
            <person name="Schroder R."/>
            <person name="Tautz D."/>
            <person name="Zdobnov E.M."/>
            <person name="Muzny D."/>
            <person name="Gibbs R.A."/>
            <person name="Weinstock G.M."/>
            <person name="Attaway T."/>
            <person name="Bell S."/>
            <person name="Buhay C.J."/>
            <person name="Chandrabose M.N."/>
            <person name="Chavez D."/>
            <person name="Clerk-Blankenburg K.P."/>
            <person name="Cree A."/>
            <person name="Dao M."/>
            <person name="Davis C."/>
            <person name="Chacko J."/>
            <person name="Dinh H."/>
            <person name="Dugan-Rocha S."/>
            <person name="Fowler G."/>
            <person name="Garner T.T."/>
            <person name="Garnes J."/>
            <person name="Gnirke A."/>
            <person name="Hawes A."/>
            <person name="Hernandez J."/>
            <person name="Hines S."/>
            <person name="Holder M."/>
            <person name="Hume J."/>
            <person name="Jhangiani S.N."/>
            <person name="Joshi V."/>
            <person name="Khan Z.M."/>
            <person name="Jackson L."/>
            <person name="Kovar C."/>
            <person name="Kowis A."/>
            <person name="Lee S."/>
            <person name="Lewis L.R."/>
            <person name="Margolis J."/>
            <person name="Morgan M."/>
            <person name="Nazareth L.V."/>
            <person name="Nguyen N."/>
            <person name="Okwuonu G."/>
            <person name="Parker D."/>
            <person name="Richards S."/>
            <person name="Ruiz S.J."/>
            <person name="Santibanez J."/>
            <person name="Savard J."/>
            <person name="Scherer S.E."/>
            <person name="Schneider B."/>
            <person name="Sodergren E."/>
            <person name="Tautz D."/>
            <person name="Vattahil S."/>
            <person name="Villasana D."/>
            <person name="White C.S."/>
            <person name="Wright R."/>
            <person name="Park Y."/>
            <person name="Beeman R.W."/>
            <person name="Lord J."/>
            <person name="Oppert B."/>
            <person name="Lorenzen M."/>
            <person name="Brown S."/>
            <person name="Wang L."/>
            <person name="Savard J."/>
            <person name="Tautz D."/>
            <person name="Richards S."/>
            <person name="Weinstock G."/>
            <person name="Gibbs R.A."/>
            <person name="Liu Y."/>
            <person name="Worley K."/>
            <person name="Weinstock G."/>
            <person name="Elsik C.G."/>
            <person name="Reese J.T."/>
            <person name="Elhaik E."/>
            <person name="Landan G."/>
            <person name="Graur D."/>
            <person name="Arensburger P."/>
            <person name="Atkinson P."/>
            <person name="Beeman R.W."/>
            <person name="Beidler J."/>
            <person name="Brown S.J."/>
            <person name="Demuth J.P."/>
            <person name="Drury D.W."/>
            <person name="Du Y.Z."/>
            <person name="Fujiwara H."/>
            <person name="Lorenzen M."/>
            <person name="Maselli V."/>
            <person name="Osanai M."/>
            <person name="Park Y."/>
            <person name="Robertson H.M."/>
            <person name="Tu Z."/>
            <person name="Wang J.J."/>
            <person name="Wang S."/>
            <person name="Richards S."/>
            <person name="Song H."/>
            <person name="Zhang L."/>
            <person name="Sodergren E."/>
            <person name="Werner D."/>
            <person name="Stanke M."/>
            <person name="Morgenstern B."/>
            <person name="Solovyev V."/>
            <person name="Kosarev P."/>
            <person name="Brown G."/>
            <person name="Chen H.C."/>
            <person name="Ermolaeva O."/>
            <person name="Hlavina W."/>
            <person name="Kapustin Y."/>
            <person name="Kiryutin B."/>
            <person name="Kitts P."/>
            <person name="Maglott D."/>
            <person name="Pruitt K."/>
            <person name="Sapojnikov V."/>
            <person name="Souvorov A."/>
            <person name="Mackey A.J."/>
            <person name="Waterhouse R.M."/>
            <person name="Wyder S."/>
            <person name="Zdobnov E.M."/>
            <person name="Zdobnov E.M."/>
            <person name="Wyder S."/>
            <person name="Kriventseva E.V."/>
            <person name="Kadowaki T."/>
            <person name="Bork P."/>
            <person name="Aranda M."/>
            <person name="Bao R."/>
            <person name="Beermann A."/>
            <person name="Berns N."/>
            <person name="Bolognesi R."/>
            <person name="Bonneton F."/>
            <person name="Bopp D."/>
            <person name="Brown S.J."/>
            <person name="Bucher G."/>
            <person name="Butts T."/>
            <person name="Chaumot A."/>
            <person name="Denell R.E."/>
            <person name="Ferrier D.E."/>
            <person name="Friedrich M."/>
            <person name="Gordon C.M."/>
            <person name="Jindra M."/>
            <person name="Klingler M."/>
            <person name="Lan Q."/>
            <person name="Lattorff H.M."/>
            <person name="Laudet V."/>
            <person name="von Levetsow C."/>
            <person name="Liu Z."/>
            <person name="Lutz R."/>
            <person name="Lynch J.A."/>
            <person name="da Fonseca R.N."/>
            <person name="Posnien N."/>
            <person name="Reuter R."/>
            <person name="Roth S."/>
            <person name="Savard J."/>
            <person name="Schinko J.B."/>
            <person name="Schmitt C."/>
            <person name="Schoppmeier M."/>
            <person name="Schroder R."/>
            <person name="Shippy T.D."/>
            <person name="Simonnet F."/>
            <person name="Marques-Souza H."/>
            <person name="Tautz D."/>
            <person name="Tomoyasu Y."/>
            <person name="Trauner J."/>
            <person name="Van der Zee M."/>
            <person name="Vervoort M."/>
            <person name="Wittkopp N."/>
            <person name="Wimmer E.A."/>
            <person name="Yang X."/>
            <person name="Jones A.K."/>
            <person name="Sattelle D.B."/>
            <person name="Ebert P.R."/>
            <person name="Nelson D."/>
            <person name="Scott J.G."/>
            <person name="Beeman R.W."/>
            <person name="Muthukrishnan S."/>
            <person name="Kramer K.J."/>
            <person name="Arakane Y."/>
            <person name="Beeman R.W."/>
            <person name="Zhu Q."/>
            <person name="Hogenkamp D."/>
            <person name="Dixit R."/>
            <person name="Oppert B."/>
            <person name="Jiang H."/>
            <person name="Zou Z."/>
            <person name="Marshall J."/>
            <person name="Elpidina E."/>
            <person name="Vinokurov K."/>
            <person name="Oppert C."/>
            <person name="Zou Z."/>
            <person name="Evans J."/>
            <person name="Lu Z."/>
            <person name="Zhao P."/>
            <person name="Sumathipala N."/>
            <person name="Altincicek B."/>
            <person name="Vilcinskas A."/>
            <person name="Williams M."/>
            <person name="Hultmark D."/>
            <person name="Hetru C."/>
            <person name="Jiang H."/>
            <person name="Grimmelikhuijzen C.J."/>
            <person name="Hauser F."/>
            <person name="Cazzamali G."/>
            <person name="Williamson M."/>
            <person name="Park Y."/>
            <person name="Li B."/>
            <person name="Tanaka Y."/>
            <person name="Predel R."/>
            <person name="Neupert S."/>
            <person name="Schachtner J."/>
            <person name="Verleyen P."/>
            <person name="Raible F."/>
            <person name="Bork P."/>
            <person name="Friedrich M."/>
            <person name="Walden K.K."/>
            <person name="Robertson H.M."/>
            <person name="Angeli S."/>
            <person name="Foret S."/>
            <person name="Bucher G."/>
            <person name="Schuetz S."/>
            <person name="Maleszka R."/>
            <person name="Wimmer E.A."/>
            <person name="Beeman R.W."/>
            <person name="Lorenzen M."/>
            <person name="Tomoyasu Y."/>
            <person name="Miller S.C."/>
            <person name="Grossmann D."/>
            <person name="Bucher G."/>
        </authorList>
    </citation>
    <scope>NUCLEOTIDE SEQUENCE [LARGE SCALE GENOMIC DNA]</scope>
    <source>
        <strain evidence="3 4">Georgia GA2</strain>
    </source>
</reference>
<protein>
    <recommendedName>
        <fullName evidence="5">Fat body protein 2-like Protein</fullName>
    </recommendedName>
</protein>
<dbReference type="SUPFAM" id="SSF51735">
    <property type="entry name" value="NAD(P)-binding Rossmann-fold domains"/>
    <property type="match status" value="2"/>
</dbReference>
<dbReference type="GO" id="GO:0005737">
    <property type="term" value="C:cytoplasm"/>
    <property type="evidence" value="ECO:0000318"/>
    <property type="project" value="GO_Central"/>
</dbReference>
<dbReference type="Gene3D" id="3.40.50.720">
    <property type="entry name" value="NAD(P)-binding Rossmann-like Domain"/>
    <property type="match status" value="2"/>
</dbReference>
<dbReference type="PANTHER" id="PTHR44229:SF8">
    <property type="entry name" value="ALCOHOL DEHYDROGENASE-RELATED"/>
    <property type="match status" value="1"/>
</dbReference>
<dbReference type="OMA" id="CFCRTRA"/>
<dbReference type="AlphaFoldDB" id="D6WGE4"/>
<comment type="similarity">
    <text evidence="1">Belongs to the short-chain dehydrogenases/reductases (SDR) family.</text>
</comment>
<sequence length="510" mass="55529">MPFDINNKVALISGAASGIGLTIAKELLRNGLRGVTIADVNKELGEKALQEIENEFGSGRAIFVLTDVSSMKSFEDAFQKTINTFKNIDILVNGAGVLNDSIWQQEIAINVNGTVHGILLALENYIPKYKTDSEGVIVNFSSIAGVAAFPAFPIYTGTKFAIFGMTKAFGDEAHYERTKVRIMAICPGPTDTPLLRDISGRNLGAPYEKLLQELLKDTRGQKPEAVARGLVQIVRNAPSGGAWFDIKNKVALISGAASGISLAIAKAFLRNGLRGVTIADINTELGEKVLQEIINEFGKNKAIYILTDVTCKNSYEAAFKKTIETFQNLDIVVNGAGIVNELDWQQEVDINLNGTLHGTILALENYIPKYKSGSEGVIVNISSAAILDCFPPYPIYTGTKFAVMGISKSFGAEVHYKRTKVRVLTACPGVTETPFGIQASEKCLSEPYRKLKDEYFSGIYEQKPESVAEGVTEIVKNAPTGTAWIMVEDKKPEELVWPSEGKNFAPKKKK</sequence>
<dbReference type="STRING" id="7070.D6WGE4"/>
<dbReference type="eggNOG" id="KOG4169">
    <property type="taxonomic scope" value="Eukaryota"/>
</dbReference>
<dbReference type="GO" id="GO:0016616">
    <property type="term" value="F:oxidoreductase activity, acting on the CH-OH group of donors, NAD or NADP as acceptor"/>
    <property type="evidence" value="ECO:0000318"/>
    <property type="project" value="GO_Central"/>
</dbReference>
<dbReference type="PANTHER" id="PTHR44229">
    <property type="entry name" value="15-HYDROXYPROSTAGLANDIN DEHYDROGENASE [NAD(+)]"/>
    <property type="match status" value="1"/>
</dbReference>
<evidence type="ECO:0000256" key="2">
    <source>
        <dbReference type="ARBA" id="ARBA00023002"/>
    </source>
</evidence>
<evidence type="ECO:0000313" key="4">
    <source>
        <dbReference type="Proteomes" id="UP000007266"/>
    </source>
</evidence>
<dbReference type="InParanoid" id="D6WGE4"/>
<organism evidence="3 4">
    <name type="scientific">Tribolium castaneum</name>
    <name type="common">Red flour beetle</name>
    <dbReference type="NCBI Taxonomy" id="7070"/>
    <lineage>
        <taxon>Eukaryota</taxon>
        <taxon>Metazoa</taxon>
        <taxon>Ecdysozoa</taxon>
        <taxon>Arthropoda</taxon>
        <taxon>Hexapoda</taxon>
        <taxon>Insecta</taxon>
        <taxon>Pterygota</taxon>
        <taxon>Neoptera</taxon>
        <taxon>Endopterygota</taxon>
        <taxon>Coleoptera</taxon>
        <taxon>Polyphaga</taxon>
        <taxon>Cucujiformia</taxon>
        <taxon>Tenebrionidae</taxon>
        <taxon>Tenebrionidae incertae sedis</taxon>
        <taxon>Tribolium</taxon>
    </lineage>
</organism>